<organism evidence="2">
    <name type="scientific">Amphimedon queenslandica</name>
    <name type="common">Sponge</name>
    <dbReference type="NCBI Taxonomy" id="400682"/>
    <lineage>
        <taxon>Eukaryota</taxon>
        <taxon>Metazoa</taxon>
        <taxon>Porifera</taxon>
        <taxon>Demospongiae</taxon>
        <taxon>Heteroscleromorpha</taxon>
        <taxon>Haplosclerida</taxon>
        <taxon>Niphatidae</taxon>
        <taxon>Amphimedon</taxon>
    </lineage>
</organism>
<dbReference type="AlphaFoldDB" id="A0A1X7U401"/>
<sequence length="332" mass="37085">MADALVQDELYEQGKESKDDDADLVEEAATYLADKTYPDHCSANRKRQIKKRAEKFLLKDGELHYRNYRKRQIRVQEFCGSESSDPPLPPSVMPDVASEEDTNAPTFPDSKKANLQDKESTALHDPSGSVAMDLMHGVTFSPCTNNLENVTTTGPETMDATTCTLETTCINSKTDIATTPVVGKGKRKLTLAAERDKKKRMDNYSRLKGSKLEKFVDLTSSKDVKSSTCKDLIPADERDKNKGLEKYTRLKGRILEELVNDQTSSNDVKSLTCNEWIPDLSLTVYDKDIITKGAWLTDSIINAGMKLMKEAYPHIEGLQETALGETLTFNIL</sequence>
<evidence type="ECO:0000256" key="1">
    <source>
        <dbReference type="SAM" id="MobiDB-lite"/>
    </source>
</evidence>
<accession>A0A1X7U401</accession>
<dbReference type="InParanoid" id="A0A1X7U401"/>
<feature type="region of interest" description="Disordered" evidence="1">
    <location>
        <begin position="1"/>
        <end position="23"/>
    </location>
</feature>
<reference evidence="2" key="1">
    <citation type="submission" date="2017-05" db="UniProtKB">
        <authorList>
            <consortium name="EnsemblMetazoa"/>
        </authorList>
    </citation>
    <scope>IDENTIFICATION</scope>
</reference>
<evidence type="ECO:0000313" key="2">
    <source>
        <dbReference type="EnsemblMetazoa" id="Aqu2.1.22176_001"/>
    </source>
</evidence>
<dbReference type="EnsemblMetazoa" id="Aqu2.1.22176_001">
    <property type="protein sequence ID" value="Aqu2.1.22176_001"/>
    <property type="gene ID" value="Aqu2.1.22176"/>
</dbReference>
<protein>
    <submittedName>
        <fullName evidence="2">Uncharacterized protein</fullName>
    </submittedName>
</protein>
<name>A0A1X7U401_AMPQE</name>
<proteinExistence type="predicted"/>
<feature type="compositionally biased region" description="Basic and acidic residues" evidence="1">
    <location>
        <begin position="109"/>
        <end position="122"/>
    </location>
</feature>
<feature type="region of interest" description="Disordered" evidence="1">
    <location>
        <begin position="79"/>
        <end position="122"/>
    </location>
</feature>